<proteinExistence type="inferred from homology"/>
<dbReference type="PANTHER" id="PTHR15124:SF27">
    <property type="entry name" value="MIGRATION AND INVASION ENHANCER 1"/>
    <property type="match status" value="1"/>
</dbReference>
<feature type="compositionally biased region" description="Pro residues" evidence="10">
    <location>
        <begin position="112"/>
        <end position="122"/>
    </location>
</feature>
<dbReference type="GO" id="GO:0030245">
    <property type="term" value="P:cellulose catabolic process"/>
    <property type="evidence" value="ECO:0007669"/>
    <property type="project" value="UniProtKB-KW"/>
</dbReference>
<keyword evidence="6" id="KW-0119">Carbohydrate metabolism</keyword>
<evidence type="ECO:0000256" key="6">
    <source>
        <dbReference type="ARBA" id="ARBA00023277"/>
    </source>
</evidence>
<dbReference type="SMART" id="SM00837">
    <property type="entry name" value="DPBB_1"/>
    <property type="match status" value="1"/>
</dbReference>
<organism evidence="13 14">
    <name type="scientific">Cylindrotheca closterium</name>
    <dbReference type="NCBI Taxonomy" id="2856"/>
    <lineage>
        <taxon>Eukaryota</taxon>
        <taxon>Sar</taxon>
        <taxon>Stramenopiles</taxon>
        <taxon>Ochrophyta</taxon>
        <taxon>Bacillariophyta</taxon>
        <taxon>Bacillariophyceae</taxon>
        <taxon>Bacillariophycidae</taxon>
        <taxon>Bacillariales</taxon>
        <taxon>Bacillariaceae</taxon>
        <taxon>Cylindrotheca</taxon>
    </lineage>
</organism>
<keyword evidence="8" id="KW-0624">Polysaccharide degradation</keyword>
<evidence type="ECO:0000256" key="11">
    <source>
        <dbReference type="SAM" id="SignalP"/>
    </source>
</evidence>
<dbReference type="InterPro" id="IPR007112">
    <property type="entry name" value="Expansin/allergen_DPBB_dom"/>
</dbReference>
<keyword evidence="4" id="KW-0378">Hydrolase</keyword>
<dbReference type="SUPFAM" id="SSF50685">
    <property type="entry name" value="Barwin-like endoglucanases"/>
    <property type="match status" value="1"/>
</dbReference>
<name>A0AAD2G9B0_9STRA</name>
<keyword evidence="7" id="KW-0326">Glycosidase</keyword>
<keyword evidence="14" id="KW-1185">Reference proteome</keyword>
<feature type="chain" id="PRO_5042053161" description="Cellulase" evidence="11">
    <location>
        <begin position="19"/>
        <end position="500"/>
    </location>
</feature>
<dbReference type="EC" id="3.2.1.4" evidence="3 9"/>
<evidence type="ECO:0000256" key="7">
    <source>
        <dbReference type="ARBA" id="ARBA00023295"/>
    </source>
</evidence>
<evidence type="ECO:0000259" key="12">
    <source>
        <dbReference type="PROSITE" id="PS50842"/>
    </source>
</evidence>
<gene>
    <name evidence="13" type="ORF">CYCCA115_LOCUS22319</name>
</gene>
<feature type="active site" description="Nucleophile" evidence="9">
    <location>
        <position position="140"/>
    </location>
</feature>
<dbReference type="PANTHER" id="PTHR15124">
    <property type="entry name" value="SELENOPROTEIN W"/>
    <property type="match status" value="1"/>
</dbReference>
<dbReference type="EMBL" id="CAKOGP040002313">
    <property type="protein sequence ID" value="CAJ1966736.1"/>
    <property type="molecule type" value="Genomic_DNA"/>
</dbReference>
<evidence type="ECO:0000256" key="10">
    <source>
        <dbReference type="SAM" id="MobiDB-lite"/>
    </source>
</evidence>
<feature type="region of interest" description="Disordered" evidence="10">
    <location>
        <begin position="106"/>
        <end position="131"/>
    </location>
</feature>
<sequence length="500" mass="52188">MFVKIVLSCAFFQAVARANYCNHDGCSGVPMGCCDDDALQYCNANSGQCSGPCAGQWCDGSFSYCTWSTCDGVIRSTEWCNAGQANCEGSCGGMWCTNGGSVSTGPTTPGTTPAPAPLPVPTTAPINPSSGSATTTRYWDCSGGACGCAYLPFGPGTDSQPSHCHSNAMFAAPAGNHHDATFYGTAAVSQELFGYNTQWLGPGCGTCYKLTGTSNIPGTPTTTTTIVLKAVNLCPPENPACSGDKVHFDIAAPGFDVTQFSFAHVCPSRESADDAGFSACEFWMLNSQDPTQNCDCSAFDSPVLEAGCNNFLSLNWDNPTVQYEPVECPFELKRLSCWEENGNQYPFGIPEFCESNVDDSPEAPVSAPVEAPVSAPTEAPVSVPVEAPVSAPTEAPVPAPTEAPVPTGTPTQAPVPSPTNAPIGGGGSFCCSSNYKDCNVGGWCGENQSRCEGSCKDMWILQQGHCSSDGIAKYGECTTNVNGCCAPGICKGNQYYRQCL</sequence>
<dbReference type="Proteomes" id="UP001295423">
    <property type="component" value="Unassembled WGS sequence"/>
</dbReference>
<reference evidence="13" key="1">
    <citation type="submission" date="2023-08" db="EMBL/GenBank/DDBJ databases">
        <authorList>
            <person name="Audoor S."/>
            <person name="Bilcke G."/>
        </authorList>
    </citation>
    <scope>NUCLEOTIDE SEQUENCE</scope>
</reference>
<evidence type="ECO:0000256" key="5">
    <source>
        <dbReference type="ARBA" id="ARBA00023001"/>
    </source>
</evidence>
<feature type="domain" description="Expansin-like EG45" evidence="12">
    <location>
        <begin position="143"/>
        <end position="255"/>
    </location>
</feature>
<evidence type="ECO:0000256" key="3">
    <source>
        <dbReference type="ARBA" id="ARBA00012601"/>
    </source>
</evidence>
<comment type="catalytic activity">
    <reaction evidence="1 9">
        <text>Endohydrolysis of (1-&gt;4)-beta-D-glucosidic linkages in cellulose, lichenin and cereal beta-D-glucans.</text>
        <dbReference type="EC" id="3.2.1.4"/>
    </reaction>
</comment>
<evidence type="ECO:0000256" key="9">
    <source>
        <dbReference type="PROSITE-ProRule" id="PRU10069"/>
    </source>
</evidence>
<evidence type="ECO:0000256" key="4">
    <source>
        <dbReference type="ARBA" id="ARBA00022801"/>
    </source>
</evidence>
<dbReference type="InterPro" id="IPR000334">
    <property type="entry name" value="Glyco_hydro_45"/>
</dbReference>
<evidence type="ECO:0000256" key="1">
    <source>
        <dbReference type="ARBA" id="ARBA00000966"/>
    </source>
</evidence>
<comment type="caution">
    <text evidence="13">The sequence shown here is derived from an EMBL/GenBank/DDBJ whole genome shotgun (WGS) entry which is preliminary data.</text>
</comment>
<feature type="compositionally biased region" description="Low complexity" evidence="10">
    <location>
        <begin position="362"/>
        <end position="394"/>
    </location>
</feature>
<keyword evidence="11" id="KW-0732">Signal</keyword>
<evidence type="ECO:0000313" key="13">
    <source>
        <dbReference type="EMBL" id="CAJ1966736.1"/>
    </source>
</evidence>
<protein>
    <recommendedName>
        <fullName evidence="3 9">Cellulase</fullName>
        <ecNumber evidence="3 9">3.2.1.4</ecNumber>
    </recommendedName>
</protein>
<keyword evidence="5" id="KW-0136">Cellulose degradation</keyword>
<feature type="region of interest" description="Disordered" evidence="10">
    <location>
        <begin position="358"/>
        <end position="413"/>
    </location>
</feature>
<dbReference type="Gene3D" id="2.40.40.10">
    <property type="entry name" value="RlpA-like domain"/>
    <property type="match status" value="1"/>
</dbReference>
<evidence type="ECO:0000313" key="14">
    <source>
        <dbReference type="Proteomes" id="UP001295423"/>
    </source>
</evidence>
<dbReference type="PROSITE" id="PS50842">
    <property type="entry name" value="EXPANSIN_EG45"/>
    <property type="match status" value="1"/>
</dbReference>
<dbReference type="InterPro" id="IPR051441">
    <property type="entry name" value="SelW_related"/>
</dbReference>
<evidence type="ECO:0000256" key="2">
    <source>
        <dbReference type="ARBA" id="ARBA00007793"/>
    </source>
</evidence>
<dbReference type="PROSITE" id="PS01140">
    <property type="entry name" value="GLYCOSYL_HYDROL_F45"/>
    <property type="match status" value="1"/>
</dbReference>
<evidence type="ECO:0000256" key="8">
    <source>
        <dbReference type="ARBA" id="ARBA00023326"/>
    </source>
</evidence>
<comment type="similarity">
    <text evidence="2">Belongs to the glycosyl hydrolase 45 (cellulase K) family.</text>
</comment>
<dbReference type="AlphaFoldDB" id="A0AAD2G9B0"/>
<accession>A0AAD2G9B0</accession>
<dbReference type="InterPro" id="IPR036908">
    <property type="entry name" value="RlpA-like_sf"/>
</dbReference>
<dbReference type="GO" id="GO:0008810">
    <property type="term" value="F:cellulase activity"/>
    <property type="evidence" value="ECO:0007669"/>
    <property type="project" value="UniProtKB-EC"/>
</dbReference>
<feature type="signal peptide" evidence="11">
    <location>
        <begin position="1"/>
        <end position="18"/>
    </location>
</feature>